<name>A0A6A4GZ76_9AGAR</name>
<evidence type="ECO:0000256" key="1">
    <source>
        <dbReference type="SAM" id="MobiDB-lite"/>
    </source>
</evidence>
<reference evidence="2" key="1">
    <citation type="journal article" date="2019" name="Environ. Microbiol.">
        <title>Fungal ecological strategies reflected in gene transcription - a case study of two litter decomposers.</title>
        <authorList>
            <person name="Barbi F."/>
            <person name="Kohler A."/>
            <person name="Barry K."/>
            <person name="Baskaran P."/>
            <person name="Daum C."/>
            <person name="Fauchery L."/>
            <person name="Ihrmark K."/>
            <person name="Kuo A."/>
            <person name="LaButti K."/>
            <person name="Lipzen A."/>
            <person name="Morin E."/>
            <person name="Grigoriev I.V."/>
            <person name="Henrissat B."/>
            <person name="Lindahl B."/>
            <person name="Martin F."/>
        </authorList>
    </citation>
    <scope>NUCLEOTIDE SEQUENCE</scope>
    <source>
        <strain evidence="2">JB14</strain>
    </source>
</reference>
<evidence type="ECO:0000313" key="2">
    <source>
        <dbReference type="EMBL" id="KAE9391242.1"/>
    </source>
</evidence>
<accession>A0A6A4GZ76</accession>
<dbReference type="EMBL" id="ML769631">
    <property type="protein sequence ID" value="KAE9391242.1"/>
    <property type="molecule type" value="Genomic_DNA"/>
</dbReference>
<dbReference type="Proteomes" id="UP000799118">
    <property type="component" value="Unassembled WGS sequence"/>
</dbReference>
<feature type="region of interest" description="Disordered" evidence="1">
    <location>
        <begin position="1"/>
        <end position="71"/>
    </location>
</feature>
<keyword evidence="3" id="KW-1185">Reference proteome</keyword>
<protein>
    <submittedName>
        <fullName evidence="2">Uncharacterized protein</fullName>
    </submittedName>
</protein>
<feature type="compositionally biased region" description="Basic and acidic residues" evidence="1">
    <location>
        <begin position="1"/>
        <end position="12"/>
    </location>
</feature>
<gene>
    <name evidence="2" type="ORF">BT96DRAFT_945500</name>
</gene>
<proteinExistence type="predicted"/>
<feature type="compositionally biased region" description="Basic residues" evidence="1">
    <location>
        <begin position="13"/>
        <end position="22"/>
    </location>
</feature>
<sequence>MTPAAENRDSKHNTRQKKTKPRRGVEPNSTKIHRYLSNHPTTLLPRGYGKGQRTRGARGMYERRERSHSMQSFETRIADGAKTWEGVDVVRRTSSLSRACAFKWYRRSRDSRSYNLSYAVQVSYTSSKEITIWIQIADVSECSEGDVITGISSGMSSDYAYANYGTIYNLLWHDPPTPTGVKKEEDES</sequence>
<evidence type="ECO:0000313" key="3">
    <source>
        <dbReference type="Proteomes" id="UP000799118"/>
    </source>
</evidence>
<dbReference type="AlphaFoldDB" id="A0A6A4GZ76"/>
<organism evidence="2 3">
    <name type="scientific">Gymnopus androsaceus JB14</name>
    <dbReference type="NCBI Taxonomy" id="1447944"/>
    <lineage>
        <taxon>Eukaryota</taxon>
        <taxon>Fungi</taxon>
        <taxon>Dikarya</taxon>
        <taxon>Basidiomycota</taxon>
        <taxon>Agaricomycotina</taxon>
        <taxon>Agaricomycetes</taxon>
        <taxon>Agaricomycetidae</taxon>
        <taxon>Agaricales</taxon>
        <taxon>Marasmiineae</taxon>
        <taxon>Omphalotaceae</taxon>
        <taxon>Gymnopus</taxon>
    </lineage>
</organism>